<protein>
    <submittedName>
        <fullName evidence="1">Uncharacterized protein</fullName>
    </submittedName>
</protein>
<dbReference type="Proteomes" id="UP000217258">
    <property type="component" value="Chromosome I"/>
</dbReference>
<reference evidence="1 2" key="1">
    <citation type="submission" date="2015-06" db="EMBL/GenBank/DDBJ databases">
        <authorList>
            <person name="Xie B.-B."/>
            <person name="Rong J.-C."/>
            <person name="Qin Q.-L."/>
            <person name="Zhang Y.-Z."/>
        </authorList>
    </citation>
    <scope>NUCLEOTIDE SEQUENCE [LARGE SCALE GENOMIC DNA]</scope>
    <source>
        <strain evidence="1 2">KMM 3549</strain>
    </source>
</reference>
<accession>A0ABN5C435</accession>
<sequence length="40" mass="4778">MLAKITIAAYLAVLFDQLSALYKRNRVKRFFYIYYPSSIE</sequence>
<organism evidence="1 2">
    <name type="scientific">Pseudoalteromonas issachenkonii</name>
    <dbReference type="NCBI Taxonomy" id="152297"/>
    <lineage>
        <taxon>Bacteria</taxon>
        <taxon>Pseudomonadati</taxon>
        <taxon>Pseudomonadota</taxon>
        <taxon>Gammaproteobacteria</taxon>
        <taxon>Alteromonadales</taxon>
        <taxon>Pseudoalteromonadaceae</taxon>
        <taxon>Pseudoalteromonas</taxon>
    </lineage>
</organism>
<name>A0ABN5C435_9GAMM</name>
<keyword evidence="2" id="KW-1185">Reference proteome</keyword>
<gene>
    <name evidence="1" type="ORF">PISS_a2062</name>
</gene>
<dbReference type="EMBL" id="CP011030">
    <property type="protein sequence ID" value="ATC90917.1"/>
    <property type="molecule type" value="Genomic_DNA"/>
</dbReference>
<evidence type="ECO:0000313" key="2">
    <source>
        <dbReference type="Proteomes" id="UP000217258"/>
    </source>
</evidence>
<evidence type="ECO:0000313" key="1">
    <source>
        <dbReference type="EMBL" id="ATC90917.1"/>
    </source>
</evidence>
<proteinExistence type="predicted"/>